<dbReference type="AlphaFoldDB" id="A0A5R9PVY3"/>
<proteinExistence type="predicted"/>
<sequence>MFVRQVNSTGVEGVIIYACEKCFRMKRVATVKVAHFTLRYSAKLATANAVRALLLRKYSAKGL</sequence>
<reference evidence="1 2" key="1">
    <citation type="submission" date="2018-01" db="EMBL/GenBank/DDBJ databases">
        <title>Co-occurrence of chitin degradation, pigmentation and bioactivity in marine Pseudoalteromonas.</title>
        <authorList>
            <person name="Paulsen S."/>
            <person name="Gram L."/>
            <person name="Machado H."/>
        </authorList>
    </citation>
    <scope>NUCLEOTIDE SEQUENCE [LARGE SCALE GENOMIC DNA]</scope>
    <source>
        <strain evidence="1 2">S3663</strain>
    </source>
</reference>
<evidence type="ECO:0000313" key="2">
    <source>
        <dbReference type="Proteomes" id="UP000309186"/>
    </source>
</evidence>
<name>A0A5R9PVY3_9GAMM</name>
<protein>
    <submittedName>
        <fullName evidence="1">Uncharacterized protein</fullName>
    </submittedName>
</protein>
<accession>A0A5R9PVY3</accession>
<evidence type="ECO:0000313" key="1">
    <source>
        <dbReference type="EMBL" id="TLX45070.1"/>
    </source>
</evidence>
<comment type="caution">
    <text evidence="1">The sequence shown here is derived from an EMBL/GenBank/DDBJ whole genome shotgun (WGS) entry which is preliminary data.</text>
</comment>
<gene>
    <name evidence="1" type="ORF">C1E24_20880</name>
</gene>
<dbReference type="EMBL" id="PPSW01000084">
    <property type="protein sequence ID" value="TLX45070.1"/>
    <property type="molecule type" value="Genomic_DNA"/>
</dbReference>
<dbReference type="Proteomes" id="UP000309186">
    <property type="component" value="Unassembled WGS sequence"/>
</dbReference>
<organism evidence="1 2">
    <name type="scientific">Pseudoalteromonas phenolica</name>
    <dbReference type="NCBI Taxonomy" id="161398"/>
    <lineage>
        <taxon>Bacteria</taxon>
        <taxon>Pseudomonadati</taxon>
        <taxon>Pseudomonadota</taxon>
        <taxon>Gammaproteobacteria</taxon>
        <taxon>Alteromonadales</taxon>
        <taxon>Pseudoalteromonadaceae</taxon>
        <taxon>Pseudoalteromonas</taxon>
    </lineage>
</organism>